<keyword evidence="6 13" id="KW-0288">FMN</keyword>
<proteinExistence type="inferred from homology"/>
<keyword evidence="9 13" id="KW-0408">Iron</keyword>
<evidence type="ECO:0000256" key="6">
    <source>
        <dbReference type="ARBA" id="ARBA00022643"/>
    </source>
</evidence>
<keyword evidence="7 13" id="KW-0479">Metal-binding</keyword>
<dbReference type="Pfam" id="PF22461">
    <property type="entry name" value="SLBB_2"/>
    <property type="match status" value="1"/>
</dbReference>
<dbReference type="InterPro" id="IPR001949">
    <property type="entry name" value="NADH-UbQ_OxRdtase_51kDa_CS"/>
</dbReference>
<dbReference type="PANTHER" id="PTHR11780">
    <property type="entry name" value="NADH-UBIQUINONE OXIDOREDUCTASE FLAVOPROTEIN 1 NDUFV1"/>
    <property type="match status" value="1"/>
</dbReference>
<comment type="cofactor">
    <cofactor evidence="1 13">
        <name>FMN</name>
        <dbReference type="ChEBI" id="CHEBI:58210"/>
    </cofactor>
</comment>
<evidence type="ECO:0000256" key="7">
    <source>
        <dbReference type="ARBA" id="ARBA00022723"/>
    </source>
</evidence>
<evidence type="ECO:0000256" key="5">
    <source>
        <dbReference type="ARBA" id="ARBA00022630"/>
    </source>
</evidence>
<name>A0A367XFP7_9PROT</name>
<evidence type="ECO:0000256" key="11">
    <source>
        <dbReference type="ARBA" id="ARBA00023027"/>
    </source>
</evidence>
<gene>
    <name evidence="15" type="ORF">TH25_05550</name>
</gene>
<dbReference type="GO" id="GO:0016491">
    <property type="term" value="F:oxidoreductase activity"/>
    <property type="evidence" value="ECO:0007669"/>
    <property type="project" value="UniProtKB-KW"/>
</dbReference>
<dbReference type="SUPFAM" id="SSF142019">
    <property type="entry name" value="Nqo1 FMN-binding domain-like"/>
    <property type="match status" value="1"/>
</dbReference>
<dbReference type="PANTHER" id="PTHR11780:SF10">
    <property type="entry name" value="NADH DEHYDROGENASE [UBIQUINONE] FLAVOPROTEIN 1, MITOCHONDRIAL"/>
    <property type="match status" value="1"/>
</dbReference>
<dbReference type="AlphaFoldDB" id="A0A367XFP7"/>
<dbReference type="EMBL" id="JPWH01000003">
    <property type="protein sequence ID" value="RCK52504.1"/>
    <property type="molecule type" value="Genomic_DNA"/>
</dbReference>
<evidence type="ECO:0000256" key="4">
    <source>
        <dbReference type="ARBA" id="ARBA00022485"/>
    </source>
</evidence>
<comment type="similarity">
    <text evidence="3 13">Belongs to the complex I 51 kDa subunit family.</text>
</comment>
<dbReference type="EC" id="7.1.1.-" evidence="13"/>
<dbReference type="InterPro" id="IPR037225">
    <property type="entry name" value="Nuo51_FMN-bd_sf"/>
</dbReference>
<keyword evidence="10 13" id="KW-0411">Iron-sulfur</keyword>
<dbReference type="GO" id="GO:0051539">
    <property type="term" value="F:4 iron, 4 sulfur cluster binding"/>
    <property type="evidence" value="ECO:0007669"/>
    <property type="project" value="UniProtKB-UniRule"/>
</dbReference>
<evidence type="ECO:0000256" key="2">
    <source>
        <dbReference type="ARBA" id="ARBA00001966"/>
    </source>
</evidence>
<keyword evidence="13" id="KW-0874">Quinone</keyword>
<dbReference type="Pfam" id="PF10589">
    <property type="entry name" value="NADH_4Fe-4S"/>
    <property type="match status" value="1"/>
</dbReference>
<comment type="function">
    <text evidence="13">NDH-1 shuttles electrons from NADH, via FMN and iron-sulfur (Fe-S) centers, to quinones in the respiratory chain.</text>
</comment>
<organism evidence="15 16">
    <name type="scientific">Thalassospira profundimaris</name>
    <dbReference type="NCBI Taxonomy" id="502049"/>
    <lineage>
        <taxon>Bacteria</taxon>
        <taxon>Pseudomonadati</taxon>
        <taxon>Pseudomonadota</taxon>
        <taxon>Alphaproteobacteria</taxon>
        <taxon>Rhodospirillales</taxon>
        <taxon>Thalassospiraceae</taxon>
        <taxon>Thalassospira</taxon>
    </lineage>
</organism>
<keyword evidence="11 13" id="KW-0520">NAD</keyword>
<keyword evidence="4 13" id="KW-0004">4Fe-4S</keyword>
<evidence type="ECO:0000256" key="1">
    <source>
        <dbReference type="ARBA" id="ARBA00001917"/>
    </source>
</evidence>
<protein>
    <recommendedName>
        <fullName evidence="13">NADH-quinone oxidoreductase subunit F</fullName>
        <ecNumber evidence="13">7.1.1.-</ecNumber>
    </recommendedName>
</protein>
<evidence type="ECO:0000313" key="16">
    <source>
        <dbReference type="Proteomes" id="UP000252517"/>
    </source>
</evidence>
<comment type="caution">
    <text evidence="15">The sequence shown here is derived from an EMBL/GenBank/DDBJ whole genome shotgun (WGS) entry which is preliminary data.</text>
</comment>
<dbReference type="PROSITE" id="PS00645">
    <property type="entry name" value="COMPLEX1_51K_2"/>
    <property type="match status" value="1"/>
</dbReference>
<dbReference type="Gene3D" id="1.20.1440.230">
    <property type="entry name" value="NADH-ubiquinone oxidoreductase 51kDa subunit, iron-sulphur binding domain"/>
    <property type="match status" value="1"/>
</dbReference>
<comment type="catalytic activity">
    <reaction evidence="12 13">
        <text>a quinone + NADH + 5 H(+)(in) = a quinol + NAD(+) + 4 H(+)(out)</text>
        <dbReference type="Rhea" id="RHEA:57888"/>
        <dbReference type="ChEBI" id="CHEBI:15378"/>
        <dbReference type="ChEBI" id="CHEBI:24646"/>
        <dbReference type="ChEBI" id="CHEBI:57540"/>
        <dbReference type="ChEBI" id="CHEBI:57945"/>
        <dbReference type="ChEBI" id="CHEBI:132124"/>
    </reaction>
</comment>
<reference evidence="15 16" key="1">
    <citation type="submission" date="2014-07" db="EMBL/GenBank/DDBJ databases">
        <title>Draft genome sequence of Thalassospira profundimaris S25-3-2.</title>
        <authorList>
            <person name="Lai Q."/>
            <person name="Shao Z."/>
        </authorList>
    </citation>
    <scope>NUCLEOTIDE SEQUENCE [LARGE SCALE GENOMIC DNA]</scope>
    <source>
        <strain evidence="15 16">S25-3-2</strain>
    </source>
</reference>
<dbReference type="InterPro" id="IPR037207">
    <property type="entry name" value="Nuop51_4Fe4S-bd_sf"/>
</dbReference>
<dbReference type="Gene3D" id="3.10.20.600">
    <property type="match status" value="1"/>
</dbReference>
<dbReference type="SUPFAM" id="SSF140490">
    <property type="entry name" value="Nqo1C-terminal domain-like"/>
    <property type="match status" value="1"/>
</dbReference>
<dbReference type="Gene3D" id="3.40.50.11540">
    <property type="entry name" value="NADH-ubiquinone oxidoreductase 51kDa subunit"/>
    <property type="match status" value="1"/>
</dbReference>
<dbReference type="Pfam" id="PF01512">
    <property type="entry name" value="Complex1_51K"/>
    <property type="match status" value="1"/>
</dbReference>
<sequence>MLQDKDRIFTNLYGFQDFGLKAAQARGNWDGTKGLIEKGQDWIIEEMKASGMRGRGGAGFPTGLKWSFMPKESDGRPHYLVVNADEGEPGTCKDREIMRNDPHTLIEGCLLASFAMRAHAAYIYIRGEFYHEASNLQRAIDEAYDAGLIGKNACGSGWDFDLYLHLGAGAYICGEETALIESLEGKKGQPRLKPPFPANAGLYGCPTTVNNVESIAAVPEILRRGGAWFSSFGREKNHGTKLFAISGHVEKPCTVEEAMSIPLRELIERHCGGVRGGWDNLLAVIPGGSSVPVLTKEVCDDVLMDFDALREVGSGLGTAAVIVMDKSTDIVYAIARLSEFYKHESCGQCTPCREGTGWMMRMMQRMVRGEATLDEIDLLWDVTKQVEGHTICALGDAAAWPIQGLIRNFRPEMERRIKEYRARIAA</sequence>
<accession>A0A367XFP7</accession>
<keyword evidence="15" id="KW-0560">Oxidoreductase</keyword>
<dbReference type="GO" id="GO:0046872">
    <property type="term" value="F:metal ion binding"/>
    <property type="evidence" value="ECO:0007669"/>
    <property type="project" value="UniProtKB-KW"/>
</dbReference>
<keyword evidence="8" id="KW-1278">Translocase</keyword>
<dbReference type="GO" id="GO:0010181">
    <property type="term" value="F:FMN binding"/>
    <property type="evidence" value="ECO:0007669"/>
    <property type="project" value="InterPro"/>
</dbReference>
<evidence type="ECO:0000256" key="3">
    <source>
        <dbReference type="ARBA" id="ARBA00007523"/>
    </source>
</evidence>
<dbReference type="InterPro" id="IPR011537">
    <property type="entry name" value="NADH-UbQ_OxRdtase_suF"/>
</dbReference>
<comment type="cofactor">
    <cofactor evidence="2 13">
        <name>[4Fe-4S] cluster</name>
        <dbReference type="ChEBI" id="CHEBI:49883"/>
    </cofactor>
</comment>
<evidence type="ECO:0000313" key="15">
    <source>
        <dbReference type="EMBL" id="RCK52504.1"/>
    </source>
</evidence>
<dbReference type="NCBIfam" id="TIGR01959">
    <property type="entry name" value="nuoF_fam"/>
    <property type="match status" value="1"/>
</dbReference>
<dbReference type="InterPro" id="IPR050837">
    <property type="entry name" value="ComplexI_51kDa_subunit"/>
</dbReference>
<dbReference type="FunFam" id="1.20.1440.230:FF:000001">
    <property type="entry name" value="Mitochondrial NADH dehydrogenase flavoprotein 1"/>
    <property type="match status" value="1"/>
</dbReference>
<dbReference type="SMART" id="SM00928">
    <property type="entry name" value="NADH_4Fe-4S"/>
    <property type="match status" value="1"/>
</dbReference>
<dbReference type="InterPro" id="IPR054765">
    <property type="entry name" value="SLBB_dom"/>
</dbReference>
<dbReference type="FunFam" id="3.10.20.600:FF:000001">
    <property type="entry name" value="NADH dehydrogenase [ubiquinone] flavoprotein 1, mitochondrial"/>
    <property type="match status" value="1"/>
</dbReference>
<dbReference type="InterPro" id="IPR011538">
    <property type="entry name" value="Nuo51_FMN-bd"/>
</dbReference>
<dbReference type="OrthoDB" id="9761899at2"/>
<dbReference type="Proteomes" id="UP000252517">
    <property type="component" value="Unassembled WGS sequence"/>
</dbReference>
<keyword evidence="5 13" id="KW-0285">Flavoprotein</keyword>
<dbReference type="FunFam" id="3.40.50.11540:FF:000001">
    <property type="entry name" value="NADH dehydrogenase [ubiquinone] flavoprotein 1, mitochondrial"/>
    <property type="match status" value="1"/>
</dbReference>
<evidence type="ECO:0000256" key="12">
    <source>
        <dbReference type="ARBA" id="ARBA00047712"/>
    </source>
</evidence>
<evidence type="ECO:0000256" key="9">
    <source>
        <dbReference type="ARBA" id="ARBA00023004"/>
    </source>
</evidence>
<dbReference type="GO" id="GO:0008137">
    <property type="term" value="F:NADH dehydrogenase (ubiquinone) activity"/>
    <property type="evidence" value="ECO:0007669"/>
    <property type="project" value="InterPro"/>
</dbReference>
<dbReference type="NCBIfam" id="NF010120">
    <property type="entry name" value="PRK13596.1"/>
    <property type="match status" value="1"/>
</dbReference>
<evidence type="ECO:0000256" key="8">
    <source>
        <dbReference type="ARBA" id="ARBA00022967"/>
    </source>
</evidence>
<feature type="domain" description="NADH-ubiquinone oxidoreductase 51kDa subunit iron-sulphur binding" evidence="14">
    <location>
        <begin position="331"/>
        <end position="376"/>
    </location>
</feature>
<evidence type="ECO:0000259" key="14">
    <source>
        <dbReference type="SMART" id="SM00928"/>
    </source>
</evidence>
<dbReference type="STRING" id="502049.TH15_11620"/>
<evidence type="ECO:0000256" key="13">
    <source>
        <dbReference type="RuleBase" id="RU364066"/>
    </source>
</evidence>
<dbReference type="RefSeq" id="WP_114087382.1">
    <property type="nucleotide sequence ID" value="NZ_JPWH01000003.1"/>
</dbReference>
<dbReference type="PROSITE" id="PS00644">
    <property type="entry name" value="COMPLEX1_51K_1"/>
    <property type="match status" value="1"/>
</dbReference>
<dbReference type="GO" id="GO:0051287">
    <property type="term" value="F:NAD binding"/>
    <property type="evidence" value="ECO:0007669"/>
    <property type="project" value="UniProtKB-UniRule"/>
</dbReference>
<evidence type="ECO:0000256" key="10">
    <source>
        <dbReference type="ARBA" id="ARBA00023014"/>
    </source>
</evidence>
<dbReference type="SUPFAM" id="SSF142984">
    <property type="entry name" value="Nqo1 middle domain-like"/>
    <property type="match status" value="1"/>
</dbReference>
<dbReference type="GO" id="GO:0048038">
    <property type="term" value="F:quinone binding"/>
    <property type="evidence" value="ECO:0007669"/>
    <property type="project" value="UniProtKB-KW"/>
</dbReference>
<dbReference type="InterPro" id="IPR019575">
    <property type="entry name" value="Nuop51_4Fe4S-bd"/>
</dbReference>